<gene>
    <name evidence="2" type="ORF">GCM10022247_38530</name>
</gene>
<dbReference type="InterPro" id="IPR006311">
    <property type="entry name" value="TAT_signal"/>
</dbReference>
<comment type="caution">
    <text evidence="2">The sequence shown here is derived from an EMBL/GenBank/DDBJ whole genome shotgun (WGS) entry which is preliminary data.</text>
</comment>
<dbReference type="EMBL" id="BAABAL010000014">
    <property type="protein sequence ID" value="GAA4012245.1"/>
    <property type="molecule type" value="Genomic_DNA"/>
</dbReference>
<reference evidence="3" key="1">
    <citation type="journal article" date="2019" name="Int. J. Syst. Evol. Microbiol.">
        <title>The Global Catalogue of Microorganisms (GCM) 10K type strain sequencing project: providing services to taxonomists for standard genome sequencing and annotation.</title>
        <authorList>
            <consortium name="The Broad Institute Genomics Platform"/>
            <consortium name="The Broad Institute Genome Sequencing Center for Infectious Disease"/>
            <person name="Wu L."/>
            <person name="Ma J."/>
        </authorList>
    </citation>
    <scope>NUCLEOTIDE SEQUENCE [LARGE SCALE GENOMIC DNA]</scope>
    <source>
        <strain evidence="3">JCM 17342</strain>
    </source>
</reference>
<keyword evidence="3" id="KW-1185">Reference proteome</keyword>
<evidence type="ECO:0000313" key="2">
    <source>
        <dbReference type="EMBL" id="GAA4012245.1"/>
    </source>
</evidence>
<dbReference type="Proteomes" id="UP001501747">
    <property type="component" value="Unassembled WGS sequence"/>
</dbReference>
<dbReference type="PROSITE" id="PS51318">
    <property type="entry name" value="TAT"/>
    <property type="match status" value="1"/>
</dbReference>
<evidence type="ECO:0000256" key="1">
    <source>
        <dbReference type="SAM" id="SignalP"/>
    </source>
</evidence>
<feature type="chain" id="PRO_5046099778" description="Twin-arginine translocation signal domain-containing protein" evidence="1">
    <location>
        <begin position="29"/>
        <end position="106"/>
    </location>
</feature>
<protein>
    <recommendedName>
        <fullName evidence="4">Twin-arginine translocation signal domain-containing protein</fullName>
    </recommendedName>
</protein>
<accession>A0ABP7SIH6</accession>
<feature type="signal peptide" evidence="1">
    <location>
        <begin position="1"/>
        <end position="28"/>
    </location>
</feature>
<keyword evidence="1" id="KW-0732">Signal</keyword>
<proteinExistence type="predicted"/>
<organism evidence="2 3">
    <name type="scientific">Allokutzneria multivorans</name>
    <dbReference type="NCBI Taxonomy" id="1142134"/>
    <lineage>
        <taxon>Bacteria</taxon>
        <taxon>Bacillati</taxon>
        <taxon>Actinomycetota</taxon>
        <taxon>Actinomycetes</taxon>
        <taxon>Pseudonocardiales</taxon>
        <taxon>Pseudonocardiaceae</taxon>
        <taxon>Allokutzneria</taxon>
    </lineage>
</organism>
<evidence type="ECO:0008006" key="4">
    <source>
        <dbReference type="Google" id="ProtNLM"/>
    </source>
</evidence>
<name>A0ABP7SIH6_9PSEU</name>
<sequence>MPRRAMLRSAAVAGTAATLSLVPATASAAPNRWTPEELKDRKRVLEAGFTEAEADCWLLVVRATAAFFALPELHPLAKPEVVTAVHVIQDKLMMRPAYRKYRAANP</sequence>
<evidence type="ECO:0000313" key="3">
    <source>
        <dbReference type="Proteomes" id="UP001501747"/>
    </source>
</evidence>